<dbReference type="PANTHER" id="PTHR11987">
    <property type="entry name" value="ALPHA-2,8-SIALYLTRANSFERASE"/>
    <property type="match status" value="1"/>
</dbReference>
<evidence type="ECO:0000313" key="12">
    <source>
        <dbReference type="Proteomes" id="UP000265000"/>
    </source>
</evidence>
<keyword evidence="7" id="KW-1133">Transmembrane helix</keyword>
<reference evidence="11" key="1">
    <citation type="submission" date="2025-08" db="UniProtKB">
        <authorList>
            <consortium name="Ensembl"/>
        </authorList>
    </citation>
    <scope>IDENTIFICATION</scope>
</reference>
<evidence type="ECO:0000256" key="4">
    <source>
        <dbReference type="ARBA" id="ARBA00022679"/>
    </source>
</evidence>
<organism evidence="11 12">
    <name type="scientific">Fundulus heteroclitus</name>
    <name type="common">Killifish</name>
    <name type="synonym">Mummichog</name>
    <dbReference type="NCBI Taxonomy" id="8078"/>
    <lineage>
        <taxon>Eukaryota</taxon>
        <taxon>Metazoa</taxon>
        <taxon>Chordata</taxon>
        <taxon>Craniata</taxon>
        <taxon>Vertebrata</taxon>
        <taxon>Euteleostomi</taxon>
        <taxon>Actinopterygii</taxon>
        <taxon>Neopterygii</taxon>
        <taxon>Teleostei</taxon>
        <taxon>Neoteleostei</taxon>
        <taxon>Acanthomorphata</taxon>
        <taxon>Ovalentaria</taxon>
        <taxon>Atherinomorphae</taxon>
        <taxon>Cyprinodontiformes</taxon>
        <taxon>Fundulidae</taxon>
        <taxon>Fundulus</taxon>
    </lineage>
</organism>
<comment type="subcellular location">
    <subcellularLocation>
        <location evidence="1">Golgi apparatus membrane</location>
        <topology evidence="1">Single-pass type II membrane protein</topology>
    </subcellularLocation>
</comment>
<keyword evidence="3" id="KW-0328">Glycosyltransferase</keyword>
<dbReference type="InterPro" id="IPR050943">
    <property type="entry name" value="Glycosyltr_29_Sialyltrsf"/>
</dbReference>
<keyword evidence="12" id="KW-1185">Reference proteome</keyword>
<accession>A0A3Q2PIA9</accession>
<keyword evidence="8" id="KW-0333">Golgi apparatus</keyword>
<evidence type="ECO:0000256" key="6">
    <source>
        <dbReference type="ARBA" id="ARBA00022968"/>
    </source>
</evidence>
<dbReference type="AlphaFoldDB" id="A0A3Q2PIA9"/>
<evidence type="ECO:0000256" key="8">
    <source>
        <dbReference type="ARBA" id="ARBA00023034"/>
    </source>
</evidence>
<dbReference type="Pfam" id="PF00777">
    <property type="entry name" value="Glyco_transf_29"/>
    <property type="match status" value="1"/>
</dbReference>
<comment type="similarity">
    <text evidence="2">Belongs to the glycosyltransferase 29 family.</text>
</comment>
<evidence type="ECO:0000256" key="7">
    <source>
        <dbReference type="ARBA" id="ARBA00022989"/>
    </source>
</evidence>
<dbReference type="Proteomes" id="UP000265000">
    <property type="component" value="Unplaced"/>
</dbReference>
<dbReference type="GeneTree" id="ENSGT01030000234535"/>
<keyword evidence="6" id="KW-0735">Signal-anchor</keyword>
<keyword evidence="10" id="KW-0325">Glycoprotein</keyword>
<dbReference type="STRING" id="8078.ENSFHEP00000012032"/>
<evidence type="ECO:0000256" key="9">
    <source>
        <dbReference type="ARBA" id="ARBA00023136"/>
    </source>
</evidence>
<dbReference type="Gene3D" id="3.90.1480.20">
    <property type="entry name" value="Glycosyl transferase family 29"/>
    <property type="match status" value="1"/>
</dbReference>
<sequence length="256" mass="28822">MSYIKGTQLIALKSRQAAFTPSEEALVPPTNPFANKTYERCSVVGNAGILTNSTCGKTIDSSDFVIRCNLPPLANEYKEDVGVKTNLVSANPSILHQKYGSLLDSRRAFMEKLCQYGDSMLLLPAFSYSGNIAVCMRASHTVKDFGSPMEPIYFSPQYLKDLDTFWRSQGWKAVRLSTGMILTSMALELCDELHLYGFWPFELHPETFKELTNHYYDDLRPKGGFHAMPEEFKLLLHLHNQGVLKLHIGDCPPSEE</sequence>
<proteinExistence type="inferred from homology"/>
<evidence type="ECO:0000256" key="1">
    <source>
        <dbReference type="ARBA" id="ARBA00004323"/>
    </source>
</evidence>
<reference evidence="11" key="2">
    <citation type="submission" date="2025-09" db="UniProtKB">
        <authorList>
            <consortium name="Ensembl"/>
        </authorList>
    </citation>
    <scope>IDENTIFICATION</scope>
</reference>
<keyword evidence="9" id="KW-0472">Membrane</keyword>
<dbReference type="InterPro" id="IPR001675">
    <property type="entry name" value="Glyco_trans_29"/>
</dbReference>
<keyword evidence="5" id="KW-0812">Transmembrane</keyword>
<dbReference type="PANTHER" id="PTHR11987:SF50">
    <property type="entry name" value="ALPHA-2,8-SIALYLTRANSFERASE 8F"/>
    <property type="match status" value="1"/>
</dbReference>
<name>A0A3Q2PIA9_FUNHE</name>
<protein>
    <submittedName>
        <fullName evidence="11">ST8 alpha-N-acetyl-neuraminide alpha-2,8-sialyltransferase 6</fullName>
    </submittedName>
</protein>
<evidence type="ECO:0000256" key="2">
    <source>
        <dbReference type="ARBA" id="ARBA00006003"/>
    </source>
</evidence>
<dbReference type="Ensembl" id="ENSFHET00000019181.1">
    <property type="protein sequence ID" value="ENSFHEP00000012032.1"/>
    <property type="gene ID" value="ENSFHEG00000013509.1"/>
</dbReference>
<dbReference type="GO" id="GO:0000139">
    <property type="term" value="C:Golgi membrane"/>
    <property type="evidence" value="ECO:0007669"/>
    <property type="project" value="UniProtKB-SubCell"/>
</dbReference>
<dbReference type="GO" id="GO:0006491">
    <property type="term" value="P:N-glycan processing"/>
    <property type="evidence" value="ECO:0007669"/>
    <property type="project" value="TreeGrafter"/>
</dbReference>
<keyword evidence="4" id="KW-0808">Transferase</keyword>
<dbReference type="GO" id="GO:0009311">
    <property type="term" value="P:oligosaccharide metabolic process"/>
    <property type="evidence" value="ECO:0007669"/>
    <property type="project" value="TreeGrafter"/>
</dbReference>
<evidence type="ECO:0000256" key="3">
    <source>
        <dbReference type="ARBA" id="ARBA00022676"/>
    </source>
</evidence>
<dbReference type="InterPro" id="IPR038578">
    <property type="entry name" value="GT29-like_sf"/>
</dbReference>
<dbReference type="GO" id="GO:0003828">
    <property type="term" value="F:alpha-N-acetylneuraminate alpha-2,8-sialyltransferase activity"/>
    <property type="evidence" value="ECO:0007669"/>
    <property type="project" value="TreeGrafter"/>
</dbReference>
<evidence type="ECO:0000256" key="10">
    <source>
        <dbReference type="ARBA" id="ARBA00023180"/>
    </source>
</evidence>
<evidence type="ECO:0000256" key="5">
    <source>
        <dbReference type="ARBA" id="ARBA00022692"/>
    </source>
</evidence>
<evidence type="ECO:0000313" key="11">
    <source>
        <dbReference type="Ensembl" id="ENSFHEP00000012032.1"/>
    </source>
</evidence>